<proteinExistence type="predicted"/>
<organism evidence="1 2">
    <name type="scientific">Sinocyclocheilus grahami</name>
    <name type="common">Dianchi golden-line fish</name>
    <name type="synonym">Barbus grahami</name>
    <dbReference type="NCBI Taxonomy" id="75366"/>
    <lineage>
        <taxon>Eukaryota</taxon>
        <taxon>Metazoa</taxon>
        <taxon>Chordata</taxon>
        <taxon>Craniata</taxon>
        <taxon>Vertebrata</taxon>
        <taxon>Euteleostomi</taxon>
        <taxon>Actinopterygii</taxon>
        <taxon>Neopterygii</taxon>
        <taxon>Teleostei</taxon>
        <taxon>Ostariophysi</taxon>
        <taxon>Cypriniformes</taxon>
        <taxon>Cyprinidae</taxon>
        <taxon>Cyprininae</taxon>
        <taxon>Sinocyclocheilus</taxon>
    </lineage>
</organism>
<evidence type="ECO:0000313" key="2">
    <source>
        <dbReference type="Proteomes" id="UP000472262"/>
    </source>
</evidence>
<dbReference type="AlphaFoldDB" id="A0A672RIT5"/>
<dbReference type="PANTHER" id="PTHR46145:SF3">
    <property type="entry name" value="HEPARANASE"/>
    <property type="match status" value="1"/>
</dbReference>
<dbReference type="GO" id="GO:0031012">
    <property type="term" value="C:extracellular matrix"/>
    <property type="evidence" value="ECO:0007669"/>
    <property type="project" value="TreeGrafter"/>
</dbReference>
<evidence type="ECO:0000313" key="1">
    <source>
        <dbReference type="Ensembl" id="ENSSGRP00000089157.1"/>
    </source>
</evidence>
<reference evidence="1" key="2">
    <citation type="submission" date="2025-09" db="UniProtKB">
        <authorList>
            <consortium name="Ensembl"/>
        </authorList>
    </citation>
    <scope>IDENTIFICATION</scope>
</reference>
<keyword evidence="2" id="KW-1185">Reference proteome</keyword>
<sequence>MSDASKARQRRIEQMKSAATAVSTFVALALFGSLCVGAKTVISVDDVQSIRVDLDLFRVARRVDERFLSVAIDAKVMWGLCSSPKLRTLAKALLPAFLRFGGTKQDFMKFNPRGRYFPMVMCYFVS</sequence>
<dbReference type="GO" id="GO:0005615">
    <property type="term" value="C:extracellular space"/>
    <property type="evidence" value="ECO:0007669"/>
    <property type="project" value="TreeGrafter"/>
</dbReference>
<protein>
    <submittedName>
        <fullName evidence="1">Uncharacterized protein</fullName>
    </submittedName>
</protein>
<dbReference type="PANTHER" id="PTHR46145">
    <property type="entry name" value="HEPARANASE"/>
    <property type="match status" value="1"/>
</dbReference>
<dbReference type="GO" id="GO:0060055">
    <property type="term" value="P:angiogenesis involved in wound healing"/>
    <property type="evidence" value="ECO:0007669"/>
    <property type="project" value="TreeGrafter"/>
</dbReference>
<dbReference type="InParanoid" id="A0A672RIT5"/>
<dbReference type="Ensembl" id="ENSSGRT00000094899.1">
    <property type="protein sequence ID" value="ENSSGRP00000089157.1"/>
    <property type="gene ID" value="ENSSGRG00000044733.1"/>
</dbReference>
<accession>A0A672RIT5</accession>
<name>A0A672RIT5_SINGR</name>
<dbReference type="Proteomes" id="UP000472262">
    <property type="component" value="Unassembled WGS sequence"/>
</dbReference>
<dbReference type="GO" id="GO:0007160">
    <property type="term" value="P:cell-matrix adhesion"/>
    <property type="evidence" value="ECO:0007669"/>
    <property type="project" value="TreeGrafter"/>
</dbReference>
<reference evidence="1" key="1">
    <citation type="submission" date="2025-08" db="UniProtKB">
        <authorList>
            <consortium name="Ensembl"/>
        </authorList>
    </citation>
    <scope>IDENTIFICATION</scope>
</reference>